<dbReference type="GO" id="GO:0003723">
    <property type="term" value="F:RNA binding"/>
    <property type="evidence" value="ECO:0007669"/>
    <property type="project" value="UniProtKB-KW"/>
</dbReference>
<dbReference type="PANTHER" id="PTHR45922">
    <property type="entry name" value="CLEAVAGE AND POLYADENYLATION SPECIFICITY FACTOR SUBUNIT 2"/>
    <property type="match status" value="1"/>
</dbReference>
<keyword evidence="1" id="KW-0507">mRNA processing</keyword>
<organism evidence="4 5">
    <name type="scientific">Plasmodium chabaudi adami</name>
    <dbReference type="NCBI Taxonomy" id="5826"/>
    <lineage>
        <taxon>Eukaryota</taxon>
        <taxon>Sar</taxon>
        <taxon>Alveolata</taxon>
        <taxon>Apicomplexa</taxon>
        <taxon>Aconoidasida</taxon>
        <taxon>Haemosporida</taxon>
        <taxon>Plasmodiidae</taxon>
        <taxon>Plasmodium</taxon>
        <taxon>Plasmodium (Vinckeia)</taxon>
    </lineage>
</organism>
<dbReference type="EMBL" id="LT608201">
    <property type="protein sequence ID" value="SCM09368.1"/>
    <property type="molecule type" value="Genomic_DNA"/>
</dbReference>
<feature type="region of interest" description="Disordered" evidence="2">
    <location>
        <begin position="588"/>
        <end position="679"/>
    </location>
</feature>
<sequence>MILEIVPLYSYNFYSTLLIIKNVFDSDEKYEVDNASKTPIGEEEGNIVEEDKTKDENLLNAEYNNNERGNKSTKSYNYNYINNKNNFYADKKNENIYILINCGWDDNFCLDDIKNVIKVCEYVDLVLITNHGLNYIGCLPIIYQEFLKLKRKVPIICHEYTKSYSKYILLSYIKCINNCEIFKTYNENEYINLINDLYQNIFELEYKEYYTYKKNIVYERESKKKNCIFILPVYFMNNGDNIGSSGIIIKLFNYKILYSINTNIIDYSFIEKSNIINQSNIFTFIGNFMYTNKNYNKMVEIRNIINIVNRTINNLGCVFFPVDIDSIFLDLLFHINALMELNSQRYAILFLCPYAENLVRLLCTSMSYMNIYIKNNFHKNRINLFKIKNLICLKDYNDFKKYEDGYYILFSFPSNINNDTSKRILSSFLKNKKNVLILTKKNKTDNICSDICNNYYKNKKQDNKENFNFSYTKNVKIDDDALYEIYLKEKNNIENYILKTINENKKKKKKKEIQDNNEEKKHKKQNKNFIFESNEEMAYIKKKKNKQPQQEYTTQLENNDDTVQPDQSKDLFLKDETVKEESFFEFFKKKKQKDKQENMNSDPTESSSNSEPEDEGHEEEEEEEEEEEDDEEDEEEDDEEDEEEDDEDEEDEEEEEEEEDEDEEEEEDDENLLGTDLKYEEMKGTNKNVKFGENFYSYKQNKSEIRIKRELNNYDENSERNKYLKNQDKFSLSSKKTRNGMKIKIEQNDSDVSSNSQEEEMKWENKFIKYNNEKGIQNKMLIKKEETEKTKNMIYTNLVDQNEENQYSDINNSSMGYKKNSWKNKLLKYFKTIPTISKEEKVSIQIDCKIKIFDIEYVINQNTLKTILFQLNPKHFVLLPSCDSYSSLNFEMLFYSSIKNCTKIHTFYTPNYFNTIKENMKDILYERFFFRNALSIDSVSIPLNVQYENVYIKNIYTLINSMTPDITNFHIFKAKVSVGDSKERDPNLPSNQRRKRFMNEHSTFWNEYKGSEYTLSLPQEKEEIEEVGITSKAIQNKADENKVEEEKNNDNADENEEQKKRDKEDTTFLNYYIDDDQTENQSDENSEDISSLSSQDEDSYLQNEINDEQKLKGELYIGDVSIKNLLTSINNFPNVCLNFVNENQIIIDGKASIKKESLSNIKQNEKTQQSNNRNNVTWKIESSLDPSFYFLRNVLKDLHNNMSI</sequence>
<feature type="compositionally biased region" description="Basic and acidic residues" evidence="2">
    <location>
        <begin position="1057"/>
        <end position="1066"/>
    </location>
</feature>
<feature type="compositionally biased region" description="Acidic residues" evidence="2">
    <location>
        <begin position="611"/>
        <end position="671"/>
    </location>
</feature>
<comment type="similarity">
    <text evidence="1">Belongs to the metallo-beta-lactamase superfamily. RNA-metabolizing metallo-beta-lactamase-like family. CPSF2/YSH1 subfamily.</text>
</comment>
<feature type="region of interest" description="Disordered" evidence="2">
    <location>
        <begin position="1030"/>
        <end position="1100"/>
    </location>
</feature>
<proteinExistence type="inferred from homology"/>
<comment type="subcellular location">
    <subcellularLocation>
        <location evidence="1">Nucleus</location>
    </subcellularLocation>
</comment>
<name>A0A1D3LJD7_PLACE</name>
<dbReference type="InterPro" id="IPR001279">
    <property type="entry name" value="Metallo-B-lactamas"/>
</dbReference>
<dbReference type="OrthoDB" id="64353at2759"/>
<feature type="compositionally biased region" description="Basic and acidic residues" evidence="2">
    <location>
        <begin position="1037"/>
        <end position="1050"/>
    </location>
</feature>
<dbReference type="SMART" id="SM01027">
    <property type="entry name" value="Beta-Casp"/>
    <property type="match status" value="1"/>
</dbReference>
<evidence type="ECO:0000259" key="3">
    <source>
        <dbReference type="SMART" id="SM01027"/>
    </source>
</evidence>
<feature type="compositionally biased region" description="Polar residues" evidence="2">
    <location>
        <begin position="598"/>
        <end position="610"/>
    </location>
</feature>
<gene>
    <name evidence="4" type="ORF">PCHDK_000134100</name>
</gene>
<protein>
    <recommendedName>
        <fullName evidence="1">Cleavage and polyadenylation specificity factor subunit 2</fullName>
    </recommendedName>
    <alternativeName>
        <fullName evidence="1">Cleavage and polyadenylation specificity factor 100 kDa subunit</fullName>
    </alternativeName>
</protein>
<dbReference type="GO" id="GO:0005847">
    <property type="term" value="C:mRNA cleavage and polyadenylation specificity factor complex"/>
    <property type="evidence" value="ECO:0007669"/>
    <property type="project" value="InterPro"/>
</dbReference>
<feature type="domain" description="Beta-Casp" evidence="3">
    <location>
        <begin position="328"/>
        <end position="451"/>
    </location>
</feature>
<feature type="region of interest" description="Disordered" evidence="2">
    <location>
        <begin position="505"/>
        <end position="574"/>
    </location>
</feature>
<accession>A0A1D3LJD7</accession>
<reference evidence="4 5" key="1">
    <citation type="submission" date="2016-08" db="EMBL/GenBank/DDBJ databases">
        <authorList>
            <consortium name="Pathogen Informatics"/>
        </authorList>
    </citation>
    <scope>NUCLEOTIDE SEQUENCE [LARGE SCALE GENOMIC DNA]</scope>
    <source>
        <strain evidence="4 5">DK</strain>
    </source>
</reference>
<evidence type="ECO:0000256" key="2">
    <source>
        <dbReference type="SAM" id="MobiDB-lite"/>
    </source>
</evidence>
<dbReference type="Proteomes" id="UP000195879">
    <property type="component" value="Chromosome 7"/>
</dbReference>
<dbReference type="AlphaFoldDB" id="A0A1D3LJD7"/>
<dbReference type="InterPro" id="IPR036866">
    <property type="entry name" value="RibonucZ/Hydroxyglut_hydro"/>
</dbReference>
<dbReference type="SUPFAM" id="SSF56281">
    <property type="entry name" value="Metallo-hydrolase/oxidoreductase"/>
    <property type="match status" value="1"/>
</dbReference>
<feature type="compositionally biased region" description="Acidic residues" evidence="2">
    <location>
        <begin position="1073"/>
        <end position="1087"/>
    </location>
</feature>
<dbReference type="GO" id="GO:0006398">
    <property type="term" value="P:mRNA 3'-end processing by stem-loop binding and cleavage"/>
    <property type="evidence" value="ECO:0007669"/>
    <property type="project" value="InterPro"/>
</dbReference>
<evidence type="ECO:0000313" key="4">
    <source>
        <dbReference type="EMBL" id="SCM09368.1"/>
    </source>
</evidence>
<feature type="compositionally biased region" description="Polar residues" evidence="2">
    <location>
        <begin position="1088"/>
        <end position="1100"/>
    </location>
</feature>
<feature type="compositionally biased region" description="Polar residues" evidence="2">
    <location>
        <begin position="547"/>
        <end position="566"/>
    </location>
</feature>
<dbReference type="InterPro" id="IPR022712">
    <property type="entry name" value="Beta_Casp"/>
</dbReference>
<keyword evidence="1" id="KW-0694">RNA-binding</keyword>
<dbReference type="PANTHER" id="PTHR45922:SF1">
    <property type="entry name" value="CLEAVAGE AND POLYADENYLATION SPECIFICITY FACTOR SUBUNIT 2"/>
    <property type="match status" value="1"/>
</dbReference>
<evidence type="ECO:0000256" key="1">
    <source>
        <dbReference type="RuleBase" id="RU365006"/>
    </source>
</evidence>
<keyword evidence="1" id="KW-0539">Nucleus</keyword>
<dbReference type="Pfam" id="PF16661">
    <property type="entry name" value="Lactamase_B_6"/>
    <property type="match status" value="1"/>
</dbReference>
<evidence type="ECO:0000313" key="5">
    <source>
        <dbReference type="Proteomes" id="UP000195879"/>
    </source>
</evidence>
<dbReference type="InterPro" id="IPR027075">
    <property type="entry name" value="CPSF2"/>
</dbReference>
<dbReference type="Gene3D" id="3.60.15.10">
    <property type="entry name" value="Ribonuclease Z/Hydroxyacylglutathione hydrolase-like"/>
    <property type="match status" value="1"/>
</dbReference>